<dbReference type="InterPro" id="IPR035897">
    <property type="entry name" value="Toll_tir_struct_dom_sf"/>
</dbReference>
<keyword evidence="1" id="KW-0472">Membrane</keyword>
<protein>
    <submittedName>
        <fullName evidence="3">TIR domain-containing protein</fullName>
    </submittedName>
</protein>
<sequence>MAEVAQLLRKERDRTDAGRDRPATLPSPVYFAFLSYSHTDSGWGEWLHDSLEKFRVPSSIAGRLTPHGIVPKRLTPIFRDRKELAASSDLGAEIREALAASRFLIVLCSPAAAKSRWTNAEIDTFKRLRPDGAVLAAIVDGEPFASDLPGRESEECLPHALRVQYDRRGRPTPRRAEPLCTDLRDDRDGKRLGLLKLVAGMLGVGLDDLVQRETVRRQRRLAILAAASLAGMVVTTSLAIFALQSRDIARDQRREAESLVGFMLGDLRTKLEPLGRLDTLDAVGARALAYYQSQDKSELSDQSLTQRSKALTLMGEIANTRGDLGRALNLYREAYASTAEALRREPDNPQRLFDHAQNVFWVGEVAHQRGLMPEAEASMREYKRLADAMVAADPDNPKWKLEVKYSTTALGLS</sequence>
<dbReference type="InterPro" id="IPR000157">
    <property type="entry name" value="TIR_dom"/>
</dbReference>
<evidence type="ECO:0000313" key="4">
    <source>
        <dbReference type="Proteomes" id="UP000516134"/>
    </source>
</evidence>
<accession>A0ABX6T2G4</accession>
<dbReference type="EMBL" id="CP060780">
    <property type="protein sequence ID" value="QNP44062.1"/>
    <property type="molecule type" value="Genomic_DNA"/>
</dbReference>
<evidence type="ECO:0000313" key="3">
    <source>
        <dbReference type="EMBL" id="QNP44062.1"/>
    </source>
</evidence>
<proteinExistence type="predicted"/>
<dbReference type="SUPFAM" id="SSF52200">
    <property type="entry name" value="Toll/Interleukin receptor TIR domain"/>
    <property type="match status" value="1"/>
</dbReference>
<keyword evidence="4" id="KW-1185">Reference proteome</keyword>
<dbReference type="Pfam" id="PF13676">
    <property type="entry name" value="TIR_2"/>
    <property type="match status" value="1"/>
</dbReference>
<organism evidence="3 4">
    <name type="scientific">Sphingomonas daechungensis</name>
    <dbReference type="NCBI Taxonomy" id="1176646"/>
    <lineage>
        <taxon>Bacteria</taxon>
        <taxon>Pseudomonadati</taxon>
        <taxon>Pseudomonadota</taxon>
        <taxon>Alphaproteobacteria</taxon>
        <taxon>Sphingomonadales</taxon>
        <taxon>Sphingomonadaceae</taxon>
        <taxon>Sphingomonas</taxon>
    </lineage>
</organism>
<evidence type="ECO:0000259" key="2">
    <source>
        <dbReference type="Pfam" id="PF13676"/>
    </source>
</evidence>
<keyword evidence="1" id="KW-1133">Transmembrane helix</keyword>
<gene>
    <name evidence="3" type="ORF">H9L15_05745</name>
</gene>
<keyword evidence="1" id="KW-0812">Transmembrane</keyword>
<dbReference type="Gene3D" id="3.40.50.10140">
    <property type="entry name" value="Toll/interleukin-1 receptor homology (TIR) domain"/>
    <property type="match status" value="1"/>
</dbReference>
<feature type="transmembrane region" description="Helical" evidence="1">
    <location>
        <begin position="221"/>
        <end position="243"/>
    </location>
</feature>
<reference evidence="3 4" key="1">
    <citation type="submission" date="2020-08" db="EMBL/GenBank/DDBJ databases">
        <title>Genome sequence of Sphingomonas daechungensis KACC 18115T.</title>
        <authorList>
            <person name="Hyun D.-W."/>
            <person name="Bae J.-W."/>
        </authorList>
    </citation>
    <scope>NUCLEOTIDE SEQUENCE [LARGE SCALE GENOMIC DNA]</scope>
    <source>
        <strain evidence="3 4">KACC 18115</strain>
    </source>
</reference>
<dbReference type="RefSeq" id="WP_187715484.1">
    <property type="nucleotide sequence ID" value="NZ_CP060780.1"/>
</dbReference>
<dbReference type="Proteomes" id="UP000516134">
    <property type="component" value="Chromosome"/>
</dbReference>
<name>A0ABX6T2G4_9SPHN</name>
<feature type="domain" description="TIR" evidence="2">
    <location>
        <begin position="33"/>
        <end position="140"/>
    </location>
</feature>
<evidence type="ECO:0000256" key="1">
    <source>
        <dbReference type="SAM" id="Phobius"/>
    </source>
</evidence>